<keyword evidence="2" id="KW-1133">Transmembrane helix</keyword>
<sequence>MADDSVFEQSNLEYKSLQPKSPEEQSTIEHGAMDAVKNFAQKFADGKRFIALKISNWILLLAVAILTTICGLSRLRLDNWSKKVQSWSSPVPKIGPEDHWNAIPVAIWAMFVLATFSLAMYFYGKKTAEKSKNLLSCLAVTMLTDKSVNIDAN</sequence>
<proteinExistence type="predicted"/>
<evidence type="ECO:0000256" key="2">
    <source>
        <dbReference type="SAM" id="Phobius"/>
    </source>
</evidence>
<evidence type="ECO:0000313" key="3">
    <source>
        <dbReference type="EMBL" id="KAI1698628.1"/>
    </source>
</evidence>
<keyword evidence="4" id="KW-1185">Reference proteome</keyword>
<dbReference type="EMBL" id="JAKKPZ010000210">
    <property type="protein sequence ID" value="KAI1698628.1"/>
    <property type="molecule type" value="Genomic_DNA"/>
</dbReference>
<comment type="caution">
    <text evidence="3">The sequence shown here is derived from an EMBL/GenBank/DDBJ whole genome shotgun (WGS) entry which is preliminary data.</text>
</comment>
<keyword evidence="2" id="KW-0472">Membrane</keyword>
<dbReference type="AlphaFoldDB" id="A0AAD4MLX4"/>
<reference evidence="3" key="1">
    <citation type="submission" date="2022-01" db="EMBL/GenBank/DDBJ databases">
        <title>Genome Sequence Resource for Two Populations of Ditylenchus destructor, the Migratory Endoparasitic Phytonematode.</title>
        <authorList>
            <person name="Zhang H."/>
            <person name="Lin R."/>
            <person name="Xie B."/>
        </authorList>
    </citation>
    <scope>NUCLEOTIDE SEQUENCE</scope>
    <source>
        <strain evidence="3">BazhouSP</strain>
    </source>
</reference>
<feature type="transmembrane region" description="Helical" evidence="2">
    <location>
        <begin position="102"/>
        <end position="123"/>
    </location>
</feature>
<name>A0AAD4MLX4_9BILA</name>
<protein>
    <submittedName>
        <fullName evidence="3">Uncharacterized protein</fullName>
    </submittedName>
</protein>
<accession>A0AAD4MLX4</accession>
<evidence type="ECO:0000313" key="4">
    <source>
        <dbReference type="Proteomes" id="UP001201812"/>
    </source>
</evidence>
<evidence type="ECO:0000256" key="1">
    <source>
        <dbReference type="SAM" id="MobiDB-lite"/>
    </source>
</evidence>
<dbReference type="Proteomes" id="UP001201812">
    <property type="component" value="Unassembled WGS sequence"/>
</dbReference>
<feature type="region of interest" description="Disordered" evidence="1">
    <location>
        <begin position="1"/>
        <end position="26"/>
    </location>
</feature>
<gene>
    <name evidence="3" type="ORF">DdX_17794</name>
</gene>
<keyword evidence="2" id="KW-0812">Transmembrane</keyword>
<organism evidence="3 4">
    <name type="scientific">Ditylenchus destructor</name>
    <dbReference type="NCBI Taxonomy" id="166010"/>
    <lineage>
        <taxon>Eukaryota</taxon>
        <taxon>Metazoa</taxon>
        <taxon>Ecdysozoa</taxon>
        <taxon>Nematoda</taxon>
        <taxon>Chromadorea</taxon>
        <taxon>Rhabditida</taxon>
        <taxon>Tylenchina</taxon>
        <taxon>Tylenchomorpha</taxon>
        <taxon>Sphaerularioidea</taxon>
        <taxon>Anguinidae</taxon>
        <taxon>Anguininae</taxon>
        <taxon>Ditylenchus</taxon>
    </lineage>
</organism>
<feature type="transmembrane region" description="Helical" evidence="2">
    <location>
        <begin position="57"/>
        <end position="77"/>
    </location>
</feature>